<sequence length="56" mass="6535">ECQVLLHHFLLQAQSPDLWHWQPDPARGYSVRGAYQILTTLQLDPVDGVEDLIWHK</sequence>
<reference evidence="1 2" key="1">
    <citation type="journal article" date="2018" name="Front. Plant Sci.">
        <title>Red Clover (Trifolium pratense) and Zigzag Clover (T. medium) - A Picture of Genomic Similarities and Differences.</title>
        <authorList>
            <person name="Dluhosova J."/>
            <person name="Istvanek J."/>
            <person name="Nedelnik J."/>
            <person name="Repkova J."/>
        </authorList>
    </citation>
    <scope>NUCLEOTIDE SEQUENCE [LARGE SCALE GENOMIC DNA]</scope>
    <source>
        <strain evidence="2">cv. 10/8</strain>
        <tissue evidence="1">Leaf</tissue>
    </source>
</reference>
<keyword evidence="2" id="KW-1185">Reference proteome</keyword>
<protein>
    <recommendedName>
        <fullName evidence="3">Heat-shock protein</fullName>
    </recommendedName>
</protein>
<organism evidence="1 2">
    <name type="scientific">Trifolium medium</name>
    <dbReference type="NCBI Taxonomy" id="97028"/>
    <lineage>
        <taxon>Eukaryota</taxon>
        <taxon>Viridiplantae</taxon>
        <taxon>Streptophyta</taxon>
        <taxon>Embryophyta</taxon>
        <taxon>Tracheophyta</taxon>
        <taxon>Spermatophyta</taxon>
        <taxon>Magnoliopsida</taxon>
        <taxon>eudicotyledons</taxon>
        <taxon>Gunneridae</taxon>
        <taxon>Pentapetalae</taxon>
        <taxon>rosids</taxon>
        <taxon>fabids</taxon>
        <taxon>Fabales</taxon>
        <taxon>Fabaceae</taxon>
        <taxon>Papilionoideae</taxon>
        <taxon>50 kb inversion clade</taxon>
        <taxon>NPAAA clade</taxon>
        <taxon>Hologalegina</taxon>
        <taxon>IRL clade</taxon>
        <taxon>Trifolieae</taxon>
        <taxon>Trifolium</taxon>
    </lineage>
</organism>
<feature type="non-terminal residue" evidence="1">
    <location>
        <position position="1"/>
    </location>
</feature>
<dbReference type="AlphaFoldDB" id="A0A392TGZ1"/>
<dbReference type="Proteomes" id="UP000265520">
    <property type="component" value="Unassembled WGS sequence"/>
</dbReference>
<evidence type="ECO:0000313" key="1">
    <source>
        <dbReference type="EMBL" id="MCI59205.1"/>
    </source>
</evidence>
<accession>A0A392TGZ1</accession>
<proteinExistence type="predicted"/>
<dbReference type="EMBL" id="LXQA010559169">
    <property type="protein sequence ID" value="MCI59205.1"/>
    <property type="molecule type" value="Genomic_DNA"/>
</dbReference>
<name>A0A392TGZ1_9FABA</name>
<evidence type="ECO:0000313" key="2">
    <source>
        <dbReference type="Proteomes" id="UP000265520"/>
    </source>
</evidence>
<comment type="caution">
    <text evidence="1">The sequence shown here is derived from an EMBL/GenBank/DDBJ whole genome shotgun (WGS) entry which is preliminary data.</text>
</comment>
<evidence type="ECO:0008006" key="3">
    <source>
        <dbReference type="Google" id="ProtNLM"/>
    </source>
</evidence>